<dbReference type="Pfam" id="PF01323">
    <property type="entry name" value="DSBA"/>
    <property type="match status" value="1"/>
</dbReference>
<evidence type="ECO:0000313" key="4">
    <source>
        <dbReference type="Proteomes" id="UP000215134"/>
    </source>
</evidence>
<feature type="domain" description="DSBA-like thioredoxin" evidence="2">
    <location>
        <begin position="95"/>
        <end position="197"/>
    </location>
</feature>
<dbReference type="GeneID" id="75029111"/>
<protein>
    <submittedName>
        <fullName evidence="3">Thiol:disulfide interchange protein DsbA</fullName>
    </submittedName>
</protein>
<name>A0A240CA71_SERFI</name>
<evidence type="ECO:0000313" key="3">
    <source>
        <dbReference type="EMBL" id="SNW04759.1"/>
    </source>
</evidence>
<dbReference type="AlphaFoldDB" id="A0A240CA71"/>
<dbReference type="PANTHER" id="PTHR35891">
    <property type="entry name" value="THIOL:DISULFIDE INTERCHANGE PROTEIN DSBA"/>
    <property type="match status" value="1"/>
</dbReference>
<evidence type="ECO:0000259" key="2">
    <source>
        <dbReference type="Pfam" id="PF01323"/>
    </source>
</evidence>
<feature type="transmembrane region" description="Helical" evidence="1">
    <location>
        <begin position="7"/>
        <end position="27"/>
    </location>
</feature>
<dbReference type="RefSeq" id="WP_095099059.1">
    <property type="nucleotide sequence ID" value="NZ_CAMIQD010000001.1"/>
</dbReference>
<dbReference type="Gene3D" id="3.40.30.10">
    <property type="entry name" value="Glutaredoxin"/>
    <property type="match status" value="1"/>
</dbReference>
<dbReference type="GO" id="GO:0016491">
    <property type="term" value="F:oxidoreductase activity"/>
    <property type="evidence" value="ECO:0007669"/>
    <property type="project" value="InterPro"/>
</dbReference>
<keyword evidence="1" id="KW-1133">Transmembrane helix</keyword>
<dbReference type="PANTHER" id="PTHR35891:SF3">
    <property type="entry name" value="THIOL:DISULFIDE INTERCHANGE PROTEIN DSBL"/>
    <property type="match status" value="1"/>
</dbReference>
<dbReference type="KEGG" id="sfj:SAMEA4384070_3989"/>
<gene>
    <name evidence="3" type="primary">dsbA_2</name>
    <name evidence="3" type="ORF">SAMEA4384070_03989</name>
</gene>
<keyword evidence="1" id="KW-0812">Transmembrane</keyword>
<dbReference type="EMBL" id="LT906479">
    <property type="protein sequence ID" value="SNW04759.1"/>
    <property type="molecule type" value="Genomic_DNA"/>
</dbReference>
<reference evidence="3 4" key="1">
    <citation type="submission" date="2017-06" db="EMBL/GenBank/DDBJ databases">
        <authorList>
            <consortium name="Pathogen Informatics"/>
        </authorList>
    </citation>
    <scope>NUCLEOTIDE SEQUENCE [LARGE SCALE GENOMIC DNA]</scope>
    <source>
        <strain evidence="3 4">NCTC12148</strain>
    </source>
</reference>
<keyword evidence="1" id="KW-0472">Membrane</keyword>
<dbReference type="OrthoDB" id="9784896at2"/>
<organism evidence="3 4">
    <name type="scientific">Serratia ficaria</name>
    <dbReference type="NCBI Taxonomy" id="61651"/>
    <lineage>
        <taxon>Bacteria</taxon>
        <taxon>Pseudomonadati</taxon>
        <taxon>Pseudomonadota</taxon>
        <taxon>Gammaproteobacteria</taxon>
        <taxon>Enterobacterales</taxon>
        <taxon>Yersiniaceae</taxon>
        <taxon>Serratia</taxon>
    </lineage>
</organism>
<accession>A0A240CA71</accession>
<evidence type="ECO:0000256" key="1">
    <source>
        <dbReference type="SAM" id="Phobius"/>
    </source>
</evidence>
<keyword evidence="4" id="KW-1185">Reference proteome</keyword>
<dbReference type="Proteomes" id="UP000215134">
    <property type="component" value="Chromosome 1"/>
</dbReference>
<dbReference type="InterPro" id="IPR050824">
    <property type="entry name" value="Thiol_disulfide_DsbA"/>
</dbReference>
<proteinExistence type="predicted"/>
<sequence>MYQRYLLFFGYTVFIIFASSFITSAYFHHYVINQPAPESLIFVSADKVKNSPIKDDDAIIELFSYACHYCEANEDQVAELEKNLPVGARLVRLHVNGDEKSPMTAFAPLFATLTVMGIEAQHRSAAYQAAIKDNLDLTDERRLRGWLKANGIDEAEYAQARGSAPVQQLLAYMTAVSRHYPIGAAPSFIVNKKWLAVQDREFPAFSEQLLSLLQHDKPLEP</sequence>
<dbReference type="InterPro" id="IPR001853">
    <property type="entry name" value="DSBA-like_thioredoxin_dom"/>
</dbReference>
<dbReference type="STRING" id="1411141.GCA_001590885_02147"/>
<dbReference type="SUPFAM" id="SSF52833">
    <property type="entry name" value="Thioredoxin-like"/>
    <property type="match status" value="1"/>
</dbReference>
<dbReference type="InterPro" id="IPR036249">
    <property type="entry name" value="Thioredoxin-like_sf"/>
</dbReference>